<dbReference type="AlphaFoldDB" id="A0AAV1GLU7"/>
<feature type="compositionally biased region" description="Basic residues" evidence="1">
    <location>
        <begin position="1"/>
        <end position="13"/>
    </location>
</feature>
<feature type="transmembrane region" description="Helical" evidence="2">
    <location>
        <begin position="49"/>
        <end position="66"/>
    </location>
</feature>
<reference evidence="3" key="1">
    <citation type="submission" date="2023-08" db="EMBL/GenBank/DDBJ databases">
        <authorList>
            <person name="Alioto T."/>
            <person name="Alioto T."/>
            <person name="Gomez Garrido J."/>
        </authorList>
    </citation>
    <scope>NUCLEOTIDE SEQUENCE</scope>
</reference>
<keyword evidence="2" id="KW-0472">Membrane</keyword>
<dbReference type="EMBL" id="OY660878">
    <property type="protein sequence ID" value="CAJ1074931.1"/>
    <property type="molecule type" value="Genomic_DNA"/>
</dbReference>
<evidence type="ECO:0000313" key="3">
    <source>
        <dbReference type="EMBL" id="CAJ1074931.1"/>
    </source>
</evidence>
<evidence type="ECO:0000256" key="1">
    <source>
        <dbReference type="SAM" id="MobiDB-lite"/>
    </source>
</evidence>
<dbReference type="Proteomes" id="UP001178508">
    <property type="component" value="Chromosome 15"/>
</dbReference>
<feature type="region of interest" description="Disordered" evidence="1">
    <location>
        <begin position="1"/>
        <end position="36"/>
    </location>
</feature>
<keyword evidence="2" id="KW-0812">Transmembrane</keyword>
<protein>
    <submittedName>
        <fullName evidence="3">Uncharacterized protein</fullName>
    </submittedName>
</protein>
<gene>
    <name evidence="3" type="ORF">XNOV1_A029673</name>
</gene>
<accession>A0AAV1GLU7</accession>
<proteinExistence type="predicted"/>
<organism evidence="3 4">
    <name type="scientific">Xyrichtys novacula</name>
    <name type="common">Pearly razorfish</name>
    <name type="synonym">Hemipteronotus novacula</name>
    <dbReference type="NCBI Taxonomy" id="13765"/>
    <lineage>
        <taxon>Eukaryota</taxon>
        <taxon>Metazoa</taxon>
        <taxon>Chordata</taxon>
        <taxon>Craniata</taxon>
        <taxon>Vertebrata</taxon>
        <taxon>Euteleostomi</taxon>
        <taxon>Actinopterygii</taxon>
        <taxon>Neopterygii</taxon>
        <taxon>Teleostei</taxon>
        <taxon>Neoteleostei</taxon>
        <taxon>Acanthomorphata</taxon>
        <taxon>Eupercaria</taxon>
        <taxon>Labriformes</taxon>
        <taxon>Labridae</taxon>
        <taxon>Xyrichtys</taxon>
    </lineage>
</organism>
<sequence>MQQRSSRQKRKKKTNEEEKEEEETGAHGAEVQRRDLDQNFKLMRRRSRTGSPVTFIIIVIIIRVFTKIKVSVCFYKSSRSPAARRLSLFFKNIGGANRKLHKEPC</sequence>
<name>A0AAV1GLU7_XYRNO</name>
<evidence type="ECO:0000313" key="4">
    <source>
        <dbReference type="Proteomes" id="UP001178508"/>
    </source>
</evidence>
<keyword evidence="2" id="KW-1133">Transmembrane helix</keyword>
<evidence type="ECO:0000256" key="2">
    <source>
        <dbReference type="SAM" id="Phobius"/>
    </source>
</evidence>
<keyword evidence="4" id="KW-1185">Reference proteome</keyword>